<evidence type="ECO:0000313" key="2">
    <source>
        <dbReference type="Proteomes" id="UP000281553"/>
    </source>
</evidence>
<dbReference type="GO" id="GO:0030992">
    <property type="term" value="C:intraciliary transport particle B"/>
    <property type="evidence" value="ECO:0007669"/>
    <property type="project" value="InterPro"/>
</dbReference>
<keyword evidence="2" id="KW-1185">Reference proteome</keyword>
<gene>
    <name evidence="1" type="ORF">DILT_LOCUS5097</name>
</gene>
<dbReference type="PANTHER" id="PTHR15614:SF2">
    <property type="entry name" value="INTRAFLAGELLAR TRANSPORT PROTEIN 81 HOMOLOG"/>
    <property type="match status" value="1"/>
</dbReference>
<dbReference type="GO" id="GO:0015631">
    <property type="term" value="F:tubulin binding"/>
    <property type="evidence" value="ECO:0007669"/>
    <property type="project" value="InterPro"/>
</dbReference>
<proteinExistence type="predicted"/>
<dbReference type="GO" id="GO:0060271">
    <property type="term" value="P:cilium assembly"/>
    <property type="evidence" value="ECO:0007669"/>
    <property type="project" value="InterPro"/>
</dbReference>
<dbReference type="Proteomes" id="UP000281553">
    <property type="component" value="Unassembled WGS sequence"/>
</dbReference>
<dbReference type="EMBL" id="UYRU01046709">
    <property type="protein sequence ID" value="VDN09266.1"/>
    <property type="molecule type" value="Genomic_DNA"/>
</dbReference>
<dbReference type="PANTHER" id="PTHR15614">
    <property type="entry name" value="INTRAFLAGELLAR TRANSPORT PROTEIN 81 HOMOLOG"/>
    <property type="match status" value="1"/>
</dbReference>
<dbReference type="OrthoDB" id="276029at2759"/>
<sequence length="92" mass="10602">MCSHKSTFQRYVTELRNKNLTYKQKRGILSHLKAEKGILSRTVDVLKTVEKQCKRQLDAVESAQGVSGYWETMNKLEKVSYDVTLHLTLAQT</sequence>
<dbReference type="AlphaFoldDB" id="A0A3P7NUS8"/>
<evidence type="ECO:0000313" key="1">
    <source>
        <dbReference type="EMBL" id="VDN09266.1"/>
    </source>
</evidence>
<accession>A0A3P7NUS8</accession>
<dbReference type="GO" id="GO:0036064">
    <property type="term" value="C:ciliary basal body"/>
    <property type="evidence" value="ECO:0007669"/>
    <property type="project" value="TreeGrafter"/>
</dbReference>
<reference evidence="1 2" key="1">
    <citation type="submission" date="2018-11" db="EMBL/GenBank/DDBJ databases">
        <authorList>
            <consortium name="Pathogen Informatics"/>
        </authorList>
    </citation>
    <scope>NUCLEOTIDE SEQUENCE [LARGE SCALE GENOMIC DNA]</scope>
</reference>
<organism evidence="1 2">
    <name type="scientific">Dibothriocephalus latus</name>
    <name type="common">Fish tapeworm</name>
    <name type="synonym">Diphyllobothrium latum</name>
    <dbReference type="NCBI Taxonomy" id="60516"/>
    <lineage>
        <taxon>Eukaryota</taxon>
        <taxon>Metazoa</taxon>
        <taxon>Spiralia</taxon>
        <taxon>Lophotrochozoa</taxon>
        <taxon>Platyhelminthes</taxon>
        <taxon>Cestoda</taxon>
        <taxon>Eucestoda</taxon>
        <taxon>Diphyllobothriidea</taxon>
        <taxon>Diphyllobothriidae</taxon>
        <taxon>Dibothriocephalus</taxon>
    </lineage>
</organism>
<name>A0A3P7NUS8_DIBLA</name>
<dbReference type="InterPro" id="IPR029600">
    <property type="entry name" value="IFT81"/>
</dbReference>
<protein>
    <submittedName>
        <fullName evidence="1">Uncharacterized protein</fullName>
    </submittedName>
</protein>
<dbReference type="GO" id="GO:0042073">
    <property type="term" value="P:intraciliary transport"/>
    <property type="evidence" value="ECO:0007669"/>
    <property type="project" value="InterPro"/>
</dbReference>